<evidence type="ECO:0000313" key="4">
    <source>
        <dbReference type="Proteomes" id="UP000494206"/>
    </source>
</evidence>
<reference evidence="3 4" key="1">
    <citation type="submission" date="2020-04" db="EMBL/GenBank/DDBJ databases">
        <authorList>
            <person name="Laetsch R D."/>
            <person name="Stevens L."/>
            <person name="Kumar S."/>
            <person name="Blaxter L. M."/>
        </authorList>
    </citation>
    <scope>NUCLEOTIDE SEQUENCE [LARGE SCALE GENOMIC DNA]</scope>
</reference>
<evidence type="ECO:0008006" key="5">
    <source>
        <dbReference type="Google" id="ProtNLM"/>
    </source>
</evidence>
<dbReference type="EMBL" id="CADEPM010000003">
    <property type="protein sequence ID" value="CAB3402408.1"/>
    <property type="molecule type" value="Genomic_DNA"/>
</dbReference>
<dbReference type="OrthoDB" id="5810717at2759"/>
<dbReference type="AlphaFoldDB" id="A0A8S1EMD5"/>
<name>A0A8S1EMD5_9PELO</name>
<evidence type="ECO:0000256" key="1">
    <source>
        <dbReference type="SAM" id="MobiDB-lite"/>
    </source>
</evidence>
<accession>A0A8S1EMD5</accession>
<evidence type="ECO:0000313" key="3">
    <source>
        <dbReference type="EMBL" id="CAB3402408.1"/>
    </source>
</evidence>
<sequence>MQRNFLLATALLSCTTQAYYFKRSPYGDAPDNVPDYINSYYGFPVFSSNEPRRRQPANFYPSQSSLIVDFNRNPFDFGPAAHRFGDANEKTDRERIMENAKPGFWRKNSRETMDRIKKILNEKRSDLEQKHVQIRRIIVNEGAEIRAKFADLHKRLIQKNNKMFSTTSTPINEIPRLSKQAQKLEKQAKKIMENEKMPIEKKQEMLDKLMLKAPDAVKSELNAINDDKNVSPQSTQPQYKPQQSFSIVEARPIRVSEDGNVIEI</sequence>
<gene>
    <name evidence="3" type="ORF">CBOVIS_LOCUS5030</name>
</gene>
<protein>
    <recommendedName>
        <fullName evidence="5">SXP/RAL-2 family protein Ani s 5-like cation-binding domain-containing protein</fullName>
    </recommendedName>
</protein>
<feature type="compositionally biased region" description="Polar residues" evidence="1">
    <location>
        <begin position="230"/>
        <end position="245"/>
    </location>
</feature>
<feature type="signal peptide" evidence="2">
    <location>
        <begin position="1"/>
        <end position="18"/>
    </location>
</feature>
<dbReference type="Proteomes" id="UP000494206">
    <property type="component" value="Unassembled WGS sequence"/>
</dbReference>
<keyword evidence="2" id="KW-0732">Signal</keyword>
<feature type="chain" id="PRO_5035844174" description="SXP/RAL-2 family protein Ani s 5-like cation-binding domain-containing protein" evidence="2">
    <location>
        <begin position="19"/>
        <end position="264"/>
    </location>
</feature>
<proteinExistence type="predicted"/>
<organism evidence="3 4">
    <name type="scientific">Caenorhabditis bovis</name>
    <dbReference type="NCBI Taxonomy" id="2654633"/>
    <lineage>
        <taxon>Eukaryota</taxon>
        <taxon>Metazoa</taxon>
        <taxon>Ecdysozoa</taxon>
        <taxon>Nematoda</taxon>
        <taxon>Chromadorea</taxon>
        <taxon>Rhabditida</taxon>
        <taxon>Rhabditina</taxon>
        <taxon>Rhabditomorpha</taxon>
        <taxon>Rhabditoidea</taxon>
        <taxon>Rhabditidae</taxon>
        <taxon>Peloderinae</taxon>
        <taxon>Caenorhabditis</taxon>
    </lineage>
</organism>
<keyword evidence="4" id="KW-1185">Reference proteome</keyword>
<feature type="region of interest" description="Disordered" evidence="1">
    <location>
        <begin position="222"/>
        <end position="245"/>
    </location>
</feature>
<evidence type="ECO:0000256" key="2">
    <source>
        <dbReference type="SAM" id="SignalP"/>
    </source>
</evidence>
<comment type="caution">
    <text evidence="3">The sequence shown here is derived from an EMBL/GenBank/DDBJ whole genome shotgun (WGS) entry which is preliminary data.</text>
</comment>